<protein>
    <recommendedName>
        <fullName evidence="4">Lipoprotein</fullName>
    </recommendedName>
</protein>
<accession>A0ABZ0FDH1</accession>
<evidence type="ECO:0008006" key="4">
    <source>
        <dbReference type="Google" id="ProtNLM"/>
    </source>
</evidence>
<reference evidence="2 3" key="1">
    <citation type="submission" date="2023-10" db="EMBL/GenBank/DDBJ databases">
        <title>Genome analysis of psychrotrophic aerobic bacterium Aeromonas allosaccharophila BIM B-1809 isolated from infected fish.</title>
        <authorList>
            <person name="Leanovich S.I."/>
            <person name="Sidarenka A.V."/>
            <person name="Akhremchuk A.E."/>
            <person name="Sikolenko M.A."/>
            <person name="Valentovich L.N."/>
        </authorList>
    </citation>
    <scope>NUCLEOTIDE SEQUENCE [LARGE SCALE GENOMIC DNA]</scope>
    <source>
        <strain evidence="2 3">BIM B-1809</strain>
    </source>
</reference>
<dbReference type="EMBL" id="CP136584">
    <property type="protein sequence ID" value="WOE67647.1"/>
    <property type="molecule type" value="Genomic_DNA"/>
</dbReference>
<keyword evidence="3" id="KW-1185">Reference proteome</keyword>
<feature type="transmembrane region" description="Helical" evidence="1">
    <location>
        <begin position="6"/>
        <end position="28"/>
    </location>
</feature>
<dbReference type="PROSITE" id="PS51257">
    <property type="entry name" value="PROKAR_LIPOPROTEIN"/>
    <property type="match status" value="1"/>
</dbReference>
<evidence type="ECO:0000313" key="2">
    <source>
        <dbReference type="EMBL" id="WOE67647.1"/>
    </source>
</evidence>
<name>A0ABZ0FDH1_9GAMM</name>
<keyword evidence="1" id="KW-0472">Membrane</keyword>
<evidence type="ECO:0000256" key="1">
    <source>
        <dbReference type="SAM" id="Phobius"/>
    </source>
</evidence>
<dbReference type="Proteomes" id="UP001302667">
    <property type="component" value="Chromosome"/>
</dbReference>
<evidence type="ECO:0000313" key="3">
    <source>
        <dbReference type="Proteomes" id="UP001302667"/>
    </source>
</evidence>
<sequence>MTERVFILRVIYIGVVACIALSGCVSINEMPGPRAGTKLVTATCNGRVNSTGDCLKAIADACPNGYEIIANNQHRGQGAYIDANTGYASSYGTIDREVMAICSLKPPLTLEQKQQHQNVGQVTAAVSECINDKKTPVFVSGVLDKSFNEFKSNSWFDENVWRQVHDDAVNQINVMREKEPSKYEDLCQKITELAKKTANKET</sequence>
<dbReference type="RefSeq" id="WP_317103690.1">
    <property type="nucleotide sequence ID" value="NZ_CP136584.1"/>
</dbReference>
<organism evidence="2 3">
    <name type="scientific">Aeromonas allosaccharophila</name>
    <dbReference type="NCBI Taxonomy" id="656"/>
    <lineage>
        <taxon>Bacteria</taxon>
        <taxon>Pseudomonadati</taxon>
        <taxon>Pseudomonadota</taxon>
        <taxon>Gammaproteobacteria</taxon>
        <taxon>Aeromonadales</taxon>
        <taxon>Aeromonadaceae</taxon>
        <taxon>Aeromonas</taxon>
    </lineage>
</organism>
<keyword evidence="1" id="KW-1133">Transmembrane helix</keyword>
<proteinExistence type="predicted"/>
<gene>
    <name evidence="2" type="ORF">RY972_06160</name>
</gene>
<keyword evidence="1" id="KW-0812">Transmembrane</keyword>